<evidence type="ECO:0000313" key="2">
    <source>
        <dbReference type="Proteomes" id="UP001313282"/>
    </source>
</evidence>
<reference evidence="1 2" key="1">
    <citation type="submission" date="2019-10" db="EMBL/GenBank/DDBJ databases">
        <authorList>
            <person name="Palmer J.M."/>
        </authorList>
    </citation>
    <scope>NUCLEOTIDE SEQUENCE [LARGE SCALE GENOMIC DNA]</scope>
    <source>
        <strain evidence="1 2">TWF718</strain>
    </source>
</reference>
<dbReference type="EMBL" id="JAVHNR010000007">
    <property type="protein sequence ID" value="KAK6336951.1"/>
    <property type="molecule type" value="Genomic_DNA"/>
</dbReference>
<name>A0AAN8MTX8_9PEZI</name>
<proteinExistence type="predicted"/>
<dbReference type="Proteomes" id="UP001313282">
    <property type="component" value="Unassembled WGS sequence"/>
</dbReference>
<protein>
    <recommendedName>
        <fullName evidence="3">F-box domain-containing protein</fullName>
    </recommendedName>
</protein>
<accession>A0AAN8MTX8</accession>
<evidence type="ECO:0000313" key="1">
    <source>
        <dbReference type="EMBL" id="KAK6336951.1"/>
    </source>
</evidence>
<sequence>MASLVGLSQAPETLYLILRYLGYHDIYSLLQTSKSLYPICHLELWSALVFDHSNAGTNPDRIIEPETGYLRFRDAIFAIGTSGNGFQHTKLLALGTSMFEFGLHDFGLGKSLIELLENGKLAPRAAHLHFDGLDVIGDVGNEVTHILLGLKNYSKAKTPGEFCIALHMEIASVFRPMLHLFDVEKITKYEVSLYISCPSRLVNQTGNPFRMRYQPADDIGGHHHMVELTKALGPMVNLKHFCWDINMSHASRKKFQITDFAAELKELQDVFSRMQKLESLVLLD</sequence>
<dbReference type="AlphaFoldDB" id="A0AAN8MTX8"/>
<gene>
    <name evidence="1" type="ORF">TWF718_009739</name>
</gene>
<keyword evidence="2" id="KW-1185">Reference proteome</keyword>
<evidence type="ECO:0008006" key="3">
    <source>
        <dbReference type="Google" id="ProtNLM"/>
    </source>
</evidence>
<comment type="caution">
    <text evidence="1">The sequence shown here is derived from an EMBL/GenBank/DDBJ whole genome shotgun (WGS) entry which is preliminary data.</text>
</comment>
<organism evidence="1 2">
    <name type="scientific">Orbilia javanica</name>
    <dbReference type="NCBI Taxonomy" id="47235"/>
    <lineage>
        <taxon>Eukaryota</taxon>
        <taxon>Fungi</taxon>
        <taxon>Dikarya</taxon>
        <taxon>Ascomycota</taxon>
        <taxon>Pezizomycotina</taxon>
        <taxon>Orbiliomycetes</taxon>
        <taxon>Orbiliales</taxon>
        <taxon>Orbiliaceae</taxon>
        <taxon>Orbilia</taxon>
    </lineage>
</organism>